<comment type="caution">
    <text evidence="1">The sequence shown here is derived from an EMBL/GenBank/DDBJ whole genome shotgun (WGS) entry which is preliminary data.</text>
</comment>
<evidence type="ECO:0000313" key="2">
    <source>
        <dbReference type="Proteomes" id="UP000436088"/>
    </source>
</evidence>
<dbReference type="AlphaFoldDB" id="A0A6A2Y308"/>
<sequence>MTAVDANQLISVQPNDLKFLFELDKPSFCNLQLTTQDVHVAFKVKTLHLRSTLCDRTLVFALNDLMHDTGFIDLSVTLQAQRNFLLICNARTNSATEYYSPSDTWMIYRQILTVLRRYRSASLSFLRISFGSSKFRRRRLKELTSQTPDGTLLYSTLRMKEMPQFGNQFSCTRSGTFLSDIVVSFDHKISEEAKNVGTTPASPSCLHPLSD</sequence>
<dbReference type="EMBL" id="VEPZ02001346">
    <property type="protein sequence ID" value="KAE8678010.1"/>
    <property type="molecule type" value="Genomic_DNA"/>
</dbReference>
<organism evidence="1 2">
    <name type="scientific">Hibiscus syriacus</name>
    <name type="common">Rose of Sharon</name>
    <dbReference type="NCBI Taxonomy" id="106335"/>
    <lineage>
        <taxon>Eukaryota</taxon>
        <taxon>Viridiplantae</taxon>
        <taxon>Streptophyta</taxon>
        <taxon>Embryophyta</taxon>
        <taxon>Tracheophyta</taxon>
        <taxon>Spermatophyta</taxon>
        <taxon>Magnoliopsida</taxon>
        <taxon>eudicotyledons</taxon>
        <taxon>Gunneridae</taxon>
        <taxon>Pentapetalae</taxon>
        <taxon>rosids</taxon>
        <taxon>malvids</taxon>
        <taxon>Malvales</taxon>
        <taxon>Malvaceae</taxon>
        <taxon>Malvoideae</taxon>
        <taxon>Hibiscus</taxon>
    </lineage>
</organism>
<dbReference type="InterPro" id="IPR013783">
    <property type="entry name" value="Ig-like_fold"/>
</dbReference>
<accession>A0A6A2Y308</accession>
<evidence type="ECO:0000313" key="1">
    <source>
        <dbReference type="EMBL" id="KAE8678010.1"/>
    </source>
</evidence>
<name>A0A6A2Y308_HIBSY</name>
<dbReference type="Proteomes" id="UP000436088">
    <property type="component" value="Unassembled WGS sequence"/>
</dbReference>
<reference evidence="1" key="1">
    <citation type="submission" date="2019-09" db="EMBL/GenBank/DDBJ databases">
        <title>Draft genome information of white flower Hibiscus syriacus.</title>
        <authorList>
            <person name="Kim Y.-M."/>
        </authorList>
    </citation>
    <scope>NUCLEOTIDE SEQUENCE [LARGE SCALE GENOMIC DNA]</scope>
    <source>
        <strain evidence="1">YM2019G1</strain>
    </source>
</reference>
<keyword evidence="2" id="KW-1185">Reference proteome</keyword>
<protein>
    <submittedName>
        <fullName evidence="1">Uncharacterized protein</fullName>
    </submittedName>
</protein>
<gene>
    <name evidence="1" type="ORF">F3Y22_tig00111458pilonHSYRG00019</name>
</gene>
<proteinExistence type="predicted"/>
<dbReference type="InterPro" id="IPR008962">
    <property type="entry name" value="PapD-like_sf"/>
</dbReference>
<dbReference type="Gene3D" id="2.60.40.10">
    <property type="entry name" value="Immunoglobulins"/>
    <property type="match status" value="1"/>
</dbReference>
<dbReference type="SUPFAM" id="SSF49354">
    <property type="entry name" value="PapD-like"/>
    <property type="match status" value="1"/>
</dbReference>